<evidence type="ECO:0000259" key="2">
    <source>
        <dbReference type="Pfam" id="PF03625"/>
    </source>
</evidence>
<evidence type="ECO:0000313" key="3">
    <source>
        <dbReference type="EMBL" id="MBW3098976.1"/>
    </source>
</evidence>
<feature type="domain" description="DUF302" evidence="2">
    <location>
        <begin position="54"/>
        <end position="115"/>
    </location>
</feature>
<gene>
    <name evidence="3" type="ORF">KY465_16975</name>
</gene>
<evidence type="ECO:0000256" key="1">
    <source>
        <dbReference type="SAM" id="SignalP"/>
    </source>
</evidence>
<proteinExistence type="predicted"/>
<protein>
    <submittedName>
        <fullName evidence="3">DUF302 domain-containing protein</fullName>
    </submittedName>
</protein>
<dbReference type="Proteomes" id="UP001430804">
    <property type="component" value="Unassembled WGS sequence"/>
</dbReference>
<keyword evidence="4" id="KW-1185">Reference proteome</keyword>
<dbReference type="EMBL" id="JAHWQX010000004">
    <property type="protein sequence ID" value="MBW3098976.1"/>
    <property type="molecule type" value="Genomic_DNA"/>
</dbReference>
<name>A0ABS6WSP3_9HYPH</name>
<keyword evidence="1" id="KW-0732">Signal</keyword>
<dbReference type="Pfam" id="PF03625">
    <property type="entry name" value="DUF302"/>
    <property type="match status" value="1"/>
</dbReference>
<sequence length="149" mass="15460">MLKSLVAGLALSVVALGANAAELMETTSPHSVDETVTRFVSAAEKAGATIFAQIDHAEGASSVGTEMEPTMLIVVGNPKIGTPVIAADRRAGLDLPLRVLVWEADGKTMVAYEQPSEIKTRHGVEGADASFEKMQGALDKLVGAATQAD</sequence>
<accession>A0ABS6WSP3</accession>
<feature type="chain" id="PRO_5046700788" evidence="1">
    <location>
        <begin position="21"/>
        <end position="149"/>
    </location>
</feature>
<organism evidence="3 4">
    <name type="scientific">Pseudohoeflea coraliihabitans</name>
    <dbReference type="NCBI Taxonomy" id="2860393"/>
    <lineage>
        <taxon>Bacteria</taxon>
        <taxon>Pseudomonadati</taxon>
        <taxon>Pseudomonadota</taxon>
        <taxon>Alphaproteobacteria</taxon>
        <taxon>Hyphomicrobiales</taxon>
        <taxon>Rhizobiaceae</taxon>
        <taxon>Pseudohoeflea</taxon>
    </lineage>
</organism>
<dbReference type="RefSeq" id="WP_219203269.1">
    <property type="nucleotide sequence ID" value="NZ_JAHWQX010000004.1"/>
</dbReference>
<reference evidence="3" key="1">
    <citation type="submission" date="2021-07" db="EMBL/GenBank/DDBJ databases">
        <title>Pseudohoeflea marina sp. nov. a polyhydroxyalcanoate-producing bacterium.</title>
        <authorList>
            <person name="Zheng W."/>
            <person name="Yu S."/>
            <person name="Huang Y."/>
        </authorList>
    </citation>
    <scope>NUCLEOTIDE SEQUENCE</scope>
    <source>
        <strain evidence="3">DP4N28-3</strain>
    </source>
</reference>
<dbReference type="PANTHER" id="PTHR38342:SF2">
    <property type="entry name" value="INNER MEMBRANE OR EXPORTED"/>
    <property type="match status" value="1"/>
</dbReference>
<dbReference type="InterPro" id="IPR005180">
    <property type="entry name" value="DUF302"/>
</dbReference>
<evidence type="ECO:0000313" key="4">
    <source>
        <dbReference type="Proteomes" id="UP001430804"/>
    </source>
</evidence>
<comment type="caution">
    <text evidence="3">The sequence shown here is derived from an EMBL/GenBank/DDBJ whole genome shotgun (WGS) entry which is preliminary data.</text>
</comment>
<dbReference type="CDD" id="cd14797">
    <property type="entry name" value="DUF302"/>
    <property type="match status" value="1"/>
</dbReference>
<feature type="signal peptide" evidence="1">
    <location>
        <begin position="1"/>
        <end position="20"/>
    </location>
</feature>
<dbReference type="PANTHER" id="PTHR38342">
    <property type="entry name" value="SLR5037 PROTEIN"/>
    <property type="match status" value="1"/>
</dbReference>